<dbReference type="EMBL" id="CP059833">
    <property type="protein sequence ID" value="QMV85207.1"/>
    <property type="molecule type" value="Genomic_DNA"/>
</dbReference>
<proteinExistence type="predicted"/>
<sequence length="179" mass="19622">MVKEMYGVLARVFTVVLALIGIAAIYGGVFAHGFVTDQLLQEKISMPGEQAISALKDEASQEALKPHQGDMMSTGPQAKVYADNFIWQHMMNSSDGKTYQEMGDVIKEAKKNGASEEEIKKLNDTRDQLFKGDTLRGILLNAYGWWLVGSIAIWAGVGLIAIAVILAILGFFVLRTKRA</sequence>
<name>A0A7G5FF16_9CORY</name>
<evidence type="ECO:0000256" key="1">
    <source>
        <dbReference type="SAM" id="Phobius"/>
    </source>
</evidence>
<accession>A0A7G5FF16</accession>
<reference evidence="2 3" key="1">
    <citation type="submission" date="2020-07" db="EMBL/GenBank/DDBJ databases">
        <title>non toxigenic Corynebacterium sp. nov from a clinical source.</title>
        <authorList>
            <person name="Bernier A.-M."/>
            <person name="Bernard K."/>
        </authorList>
    </citation>
    <scope>NUCLEOTIDE SEQUENCE [LARGE SCALE GENOMIC DNA]</scope>
    <source>
        <strain evidence="3">NML 93-0612</strain>
    </source>
</reference>
<keyword evidence="1" id="KW-0812">Transmembrane</keyword>
<keyword evidence="3" id="KW-1185">Reference proteome</keyword>
<organism evidence="2 3">
    <name type="scientific">Corynebacterium hindlerae</name>
    <dbReference type="NCBI Taxonomy" id="699041"/>
    <lineage>
        <taxon>Bacteria</taxon>
        <taxon>Bacillati</taxon>
        <taxon>Actinomycetota</taxon>
        <taxon>Actinomycetes</taxon>
        <taxon>Mycobacteriales</taxon>
        <taxon>Corynebacteriaceae</taxon>
        <taxon>Corynebacterium</taxon>
    </lineage>
</organism>
<dbReference type="Proteomes" id="UP000515570">
    <property type="component" value="Chromosome"/>
</dbReference>
<keyword evidence="1" id="KW-1133">Transmembrane helix</keyword>
<keyword evidence="1" id="KW-0472">Membrane</keyword>
<evidence type="ECO:0000313" key="2">
    <source>
        <dbReference type="EMBL" id="QMV85207.1"/>
    </source>
</evidence>
<dbReference type="AlphaFoldDB" id="A0A7G5FF16"/>
<evidence type="ECO:0008006" key="4">
    <source>
        <dbReference type="Google" id="ProtNLM"/>
    </source>
</evidence>
<protein>
    <recommendedName>
        <fullName evidence="4">Aromatic ring-opening dioxygenase LigA</fullName>
    </recommendedName>
</protein>
<dbReference type="RefSeq" id="WP_182386012.1">
    <property type="nucleotide sequence ID" value="NZ_CP059833.1"/>
</dbReference>
<gene>
    <name evidence="2" type="ORF">HW450_00070</name>
</gene>
<feature type="transmembrane region" description="Helical" evidence="1">
    <location>
        <begin position="12"/>
        <end position="35"/>
    </location>
</feature>
<evidence type="ECO:0000313" key="3">
    <source>
        <dbReference type="Proteomes" id="UP000515570"/>
    </source>
</evidence>
<feature type="transmembrane region" description="Helical" evidence="1">
    <location>
        <begin position="143"/>
        <end position="174"/>
    </location>
</feature>